<reference evidence="2" key="1">
    <citation type="journal article" date="2023" name="Int. J. Syst. Evol. Microbiol.">
        <title>Claveliimonas bilis gen. nov., sp. nov., deoxycholic acid-producing bacteria isolated from human faeces, and reclassification of Sellimonas monacensis Zenner et al. 2021 as Claveliimonas monacensis comb. nov.</title>
        <authorList>
            <person name="Hisatomi A."/>
            <person name="Kastawa N.W.E.P.G."/>
            <person name="Song I."/>
            <person name="Ohkuma M."/>
            <person name="Fukiya S."/>
            <person name="Sakamoto M."/>
        </authorList>
    </citation>
    <scope>NUCLEOTIDE SEQUENCE [LARGE SCALE GENOMIC DNA]</scope>
    <source>
        <strain evidence="2">12BBH14</strain>
    </source>
</reference>
<evidence type="ECO:0000313" key="1">
    <source>
        <dbReference type="EMBL" id="BDZ76961.1"/>
    </source>
</evidence>
<dbReference type="Proteomes" id="UP001305815">
    <property type="component" value="Chromosome"/>
</dbReference>
<protein>
    <submittedName>
        <fullName evidence="1">Uncharacterized protein</fullName>
    </submittedName>
</protein>
<keyword evidence="2" id="KW-1185">Reference proteome</keyword>
<sequence length="78" mass="8882">MRKGFSGENECFVCGETISWEKVPDILPGQIAVYERPDVMADAFAVGRNEDETVKFEVSCICPKCRTKNKFYKDVKVK</sequence>
<accession>A0ABN6Z1G3</accession>
<dbReference type="RefSeq" id="WP_316266575.1">
    <property type="nucleotide sequence ID" value="NZ_AP027742.1"/>
</dbReference>
<dbReference type="EMBL" id="AP027742">
    <property type="protein sequence ID" value="BDZ76961.1"/>
    <property type="molecule type" value="Genomic_DNA"/>
</dbReference>
<gene>
    <name evidence="1" type="ORF">Lac1_11440</name>
</gene>
<evidence type="ECO:0000313" key="2">
    <source>
        <dbReference type="Proteomes" id="UP001305815"/>
    </source>
</evidence>
<proteinExistence type="predicted"/>
<organism evidence="1 2">
    <name type="scientific">Claveliimonas bilis</name>
    <dbReference type="NCBI Taxonomy" id="3028070"/>
    <lineage>
        <taxon>Bacteria</taxon>
        <taxon>Bacillati</taxon>
        <taxon>Bacillota</taxon>
        <taxon>Clostridia</taxon>
        <taxon>Lachnospirales</taxon>
        <taxon>Lachnospiraceae</taxon>
        <taxon>Claveliimonas</taxon>
    </lineage>
</organism>
<name>A0ABN6Z1G3_9FIRM</name>